<keyword evidence="17" id="KW-1185">Reference proteome</keyword>
<keyword evidence="6 10" id="KW-0378">Hydrolase</keyword>
<dbReference type="GO" id="GO:0004252">
    <property type="term" value="F:serine-type endopeptidase activity"/>
    <property type="evidence" value="ECO:0007669"/>
    <property type="project" value="UniProtKB-UniRule"/>
</dbReference>
<dbReference type="PROSITE" id="PS00138">
    <property type="entry name" value="SUBTILASE_SER"/>
    <property type="match status" value="1"/>
</dbReference>
<evidence type="ECO:0000256" key="13">
    <source>
        <dbReference type="SAM" id="Phobius"/>
    </source>
</evidence>
<evidence type="ECO:0000256" key="6">
    <source>
        <dbReference type="ARBA" id="ARBA00022801"/>
    </source>
</evidence>
<dbReference type="InterPro" id="IPR023828">
    <property type="entry name" value="Peptidase_S8_Ser-AS"/>
</dbReference>
<name>A0A1G6PAZ1_9PSEU</name>
<evidence type="ECO:0000256" key="11">
    <source>
        <dbReference type="RuleBase" id="RU003355"/>
    </source>
</evidence>
<dbReference type="InterPro" id="IPR036852">
    <property type="entry name" value="Peptidase_S8/S53_dom_sf"/>
</dbReference>
<sequence length="516" mass="53233">MKRASALALTVVVGVLTIGTTHVPALAHDAEPPPVVPGMLPEPSGRPDQHYRQSVECVKRDLDRNVDLPNTPWGQRYLRLDDVHQLMEGTVGSAGKDGEGNPLRVAVIDTGIAAGHPYFGGRVKPGADYVAEGQGGAGLEDCDGHGTEVAGIIAASTPHDIGFRGVAPDAEIISIRQSSQNYEPDDSGTTQRSSQGEPPREKPQGDGEPGQDGAGEPTGTSQMDGGRTQGKEGSAGTLDTLAQAVVQATRMGVDVMNISINNCRPGNGGITPDEQALQAAVKNAVDQDVVVVTAAGNIGEDCQQNDQSDAFVPRSVVTPPWFADDVLSVAAIDESGGVADFSMRGPWISVAAPGTAIISVDPAEGSTGLANMTVEGGETKPIQGTSFAAPYVTGLAVLVRAKYPDLSAREVMNRITSTAQHPAAPGGRDNFVGYGVIDPMAALTAMVPEEEGVADASTVALPSDMPPGNVGGSMPMIVALTGSGGALAALLVALFVTHTIRRNRTELPQNPLSRSK</sequence>
<dbReference type="PROSITE" id="PS00137">
    <property type="entry name" value="SUBTILASE_HIS"/>
    <property type="match status" value="1"/>
</dbReference>
<keyword evidence="5 13" id="KW-0812">Transmembrane</keyword>
<dbReference type="GO" id="GO:0006508">
    <property type="term" value="P:proteolysis"/>
    <property type="evidence" value="ECO:0007669"/>
    <property type="project" value="UniProtKB-KW"/>
</dbReference>
<dbReference type="Proteomes" id="UP000199494">
    <property type="component" value="Unassembled WGS sequence"/>
</dbReference>
<evidence type="ECO:0000313" key="17">
    <source>
        <dbReference type="Proteomes" id="UP000199494"/>
    </source>
</evidence>
<dbReference type="PANTHER" id="PTHR43806:SF11">
    <property type="entry name" value="CEREVISIN-RELATED"/>
    <property type="match status" value="1"/>
</dbReference>
<dbReference type="PROSITE" id="PS51892">
    <property type="entry name" value="SUBTILASE"/>
    <property type="match status" value="1"/>
</dbReference>
<dbReference type="PRINTS" id="PR00723">
    <property type="entry name" value="SUBTILISIN"/>
</dbReference>
<keyword evidence="4 10" id="KW-0645">Protease</keyword>
<dbReference type="InterPro" id="IPR015500">
    <property type="entry name" value="Peptidase_S8_subtilisin-rel"/>
</dbReference>
<evidence type="ECO:0000256" key="12">
    <source>
        <dbReference type="SAM" id="MobiDB-lite"/>
    </source>
</evidence>
<evidence type="ECO:0000256" key="9">
    <source>
        <dbReference type="ARBA" id="ARBA00023136"/>
    </source>
</evidence>
<feature type="region of interest" description="Disordered" evidence="12">
    <location>
        <begin position="177"/>
        <end position="236"/>
    </location>
</feature>
<dbReference type="InterPro" id="IPR000209">
    <property type="entry name" value="Peptidase_S8/S53_dom"/>
</dbReference>
<dbReference type="InterPro" id="IPR023827">
    <property type="entry name" value="Peptidase_S8_Asp-AS"/>
</dbReference>
<dbReference type="RefSeq" id="WP_256328005.1">
    <property type="nucleotide sequence ID" value="NZ_FMZE01000003.1"/>
</dbReference>
<dbReference type="EMBL" id="FMZE01000003">
    <property type="protein sequence ID" value="SDC76587.1"/>
    <property type="molecule type" value="Genomic_DNA"/>
</dbReference>
<comment type="similarity">
    <text evidence="2 10 11">Belongs to the peptidase S8 family.</text>
</comment>
<protein>
    <submittedName>
        <fullName evidence="16">Membrane-anchored mycosin MYCP</fullName>
    </submittedName>
</protein>
<dbReference type="InterPro" id="IPR022398">
    <property type="entry name" value="Peptidase_S8_His-AS"/>
</dbReference>
<organism evidence="16 17">
    <name type="scientific">Prauserella marina</name>
    <dbReference type="NCBI Taxonomy" id="530584"/>
    <lineage>
        <taxon>Bacteria</taxon>
        <taxon>Bacillati</taxon>
        <taxon>Actinomycetota</taxon>
        <taxon>Actinomycetes</taxon>
        <taxon>Pseudonocardiales</taxon>
        <taxon>Pseudonocardiaceae</taxon>
        <taxon>Prauserella</taxon>
    </lineage>
</organism>
<dbReference type="SUPFAM" id="SSF52743">
    <property type="entry name" value="Subtilisin-like"/>
    <property type="match status" value="1"/>
</dbReference>
<reference evidence="16 17" key="1">
    <citation type="submission" date="2016-10" db="EMBL/GenBank/DDBJ databases">
        <authorList>
            <person name="de Groot N.N."/>
        </authorList>
    </citation>
    <scope>NUCLEOTIDE SEQUENCE [LARGE SCALE GENOMIC DNA]</scope>
    <source>
        <strain evidence="16 17">CGMCC 4.5506</strain>
    </source>
</reference>
<evidence type="ECO:0000256" key="1">
    <source>
        <dbReference type="ARBA" id="ARBA00004162"/>
    </source>
</evidence>
<evidence type="ECO:0000256" key="7">
    <source>
        <dbReference type="ARBA" id="ARBA00022825"/>
    </source>
</evidence>
<feature type="transmembrane region" description="Helical" evidence="13">
    <location>
        <begin position="474"/>
        <end position="496"/>
    </location>
</feature>
<accession>A0A1G6PAZ1</accession>
<dbReference type="Pfam" id="PF00082">
    <property type="entry name" value="Peptidase_S8"/>
    <property type="match status" value="1"/>
</dbReference>
<evidence type="ECO:0000256" key="4">
    <source>
        <dbReference type="ARBA" id="ARBA00022670"/>
    </source>
</evidence>
<feature type="active site" description="Charge relay system" evidence="10">
    <location>
        <position position="386"/>
    </location>
</feature>
<comment type="subcellular location">
    <subcellularLocation>
        <location evidence="1">Cell membrane</location>
        <topology evidence="1">Single-pass membrane protein</topology>
    </subcellularLocation>
</comment>
<keyword evidence="14" id="KW-0732">Signal</keyword>
<dbReference type="PROSITE" id="PS00136">
    <property type="entry name" value="SUBTILASE_ASP"/>
    <property type="match status" value="1"/>
</dbReference>
<evidence type="ECO:0000256" key="2">
    <source>
        <dbReference type="ARBA" id="ARBA00011073"/>
    </source>
</evidence>
<dbReference type="Gene3D" id="3.40.50.200">
    <property type="entry name" value="Peptidase S8/S53 domain"/>
    <property type="match status" value="2"/>
</dbReference>
<keyword evidence="9 13" id="KW-0472">Membrane</keyword>
<feature type="signal peptide" evidence="14">
    <location>
        <begin position="1"/>
        <end position="27"/>
    </location>
</feature>
<evidence type="ECO:0000256" key="8">
    <source>
        <dbReference type="ARBA" id="ARBA00022989"/>
    </source>
</evidence>
<keyword evidence="7 10" id="KW-0720">Serine protease</keyword>
<feature type="active site" description="Charge relay system" evidence="10">
    <location>
        <position position="145"/>
    </location>
</feature>
<evidence type="ECO:0000256" key="10">
    <source>
        <dbReference type="PROSITE-ProRule" id="PRU01240"/>
    </source>
</evidence>
<keyword evidence="8 13" id="KW-1133">Transmembrane helix</keyword>
<feature type="chain" id="PRO_5043758360" evidence="14">
    <location>
        <begin position="28"/>
        <end position="516"/>
    </location>
</feature>
<keyword evidence="3" id="KW-1003">Cell membrane</keyword>
<evidence type="ECO:0000259" key="15">
    <source>
        <dbReference type="Pfam" id="PF00082"/>
    </source>
</evidence>
<dbReference type="AlphaFoldDB" id="A0A1G6PAZ1"/>
<dbReference type="STRING" id="530584.SAMN05421630_103541"/>
<evidence type="ECO:0000313" key="16">
    <source>
        <dbReference type="EMBL" id="SDC76587.1"/>
    </source>
</evidence>
<evidence type="ECO:0000256" key="3">
    <source>
        <dbReference type="ARBA" id="ARBA00022475"/>
    </source>
</evidence>
<dbReference type="InterPro" id="IPR050131">
    <property type="entry name" value="Peptidase_S8_subtilisin-like"/>
</dbReference>
<evidence type="ECO:0000256" key="14">
    <source>
        <dbReference type="SAM" id="SignalP"/>
    </source>
</evidence>
<feature type="compositionally biased region" description="Polar residues" evidence="12">
    <location>
        <begin position="177"/>
        <end position="196"/>
    </location>
</feature>
<evidence type="ECO:0000256" key="5">
    <source>
        <dbReference type="ARBA" id="ARBA00022692"/>
    </source>
</evidence>
<feature type="domain" description="Peptidase S8/S53" evidence="15">
    <location>
        <begin position="103"/>
        <end position="435"/>
    </location>
</feature>
<proteinExistence type="inferred from homology"/>
<feature type="active site" description="Charge relay system" evidence="10">
    <location>
        <position position="109"/>
    </location>
</feature>
<gene>
    <name evidence="16" type="ORF">SAMN05421630_103541</name>
</gene>
<dbReference type="PANTHER" id="PTHR43806">
    <property type="entry name" value="PEPTIDASE S8"/>
    <property type="match status" value="1"/>
</dbReference>
<dbReference type="GO" id="GO:0005886">
    <property type="term" value="C:plasma membrane"/>
    <property type="evidence" value="ECO:0007669"/>
    <property type="project" value="UniProtKB-SubCell"/>
</dbReference>
<dbReference type="InterPro" id="IPR023834">
    <property type="entry name" value="T7SS_pept_S8A_mycosin"/>
</dbReference>
<dbReference type="NCBIfam" id="TIGR03921">
    <property type="entry name" value="T7SS_mycosin"/>
    <property type="match status" value="1"/>
</dbReference>